<dbReference type="PANTHER" id="PTHR21392:SF0">
    <property type="entry name" value="TRNA-URIDINE AMINOCARBOXYPROPYLTRANSFERASE 2"/>
    <property type="match status" value="1"/>
</dbReference>
<dbReference type="EC" id="2.5.1.25" evidence="1"/>
<dbReference type="GO" id="GO:0008033">
    <property type="term" value="P:tRNA processing"/>
    <property type="evidence" value="ECO:0007669"/>
    <property type="project" value="UniProtKB-KW"/>
</dbReference>
<keyword evidence="4" id="KW-0819">tRNA processing</keyword>
<protein>
    <recommendedName>
        <fullName evidence="1">tRNA-uridine aminocarboxypropyltransferase</fullName>
        <ecNumber evidence="1">2.5.1.25</ecNumber>
    </recommendedName>
</protein>
<dbReference type="AlphaFoldDB" id="A0AAD9K299"/>
<gene>
    <name evidence="8" type="ORF">LSH36_79g03034</name>
</gene>
<evidence type="ECO:0000313" key="9">
    <source>
        <dbReference type="Proteomes" id="UP001208570"/>
    </source>
</evidence>
<comment type="similarity">
    <text evidence="5">Belongs to the TDD superfamily. DTWD2 family.</text>
</comment>
<reference evidence="8" key="1">
    <citation type="journal article" date="2023" name="Mol. Biol. Evol.">
        <title>Third-Generation Sequencing Reveals the Adaptive Role of the Epigenome in Three Deep-Sea Polychaetes.</title>
        <authorList>
            <person name="Perez M."/>
            <person name="Aroh O."/>
            <person name="Sun Y."/>
            <person name="Lan Y."/>
            <person name="Juniper S.K."/>
            <person name="Young C.R."/>
            <person name="Angers B."/>
            <person name="Qian P.Y."/>
        </authorList>
    </citation>
    <scope>NUCLEOTIDE SEQUENCE</scope>
    <source>
        <strain evidence="8">P08H-3</strain>
    </source>
</reference>
<keyword evidence="3" id="KW-0949">S-adenosyl-L-methionine</keyword>
<dbReference type="SMART" id="SM01144">
    <property type="entry name" value="DTW"/>
    <property type="match status" value="1"/>
</dbReference>
<proteinExistence type="inferred from homology"/>
<evidence type="ECO:0000259" key="7">
    <source>
        <dbReference type="SMART" id="SM01144"/>
    </source>
</evidence>
<comment type="catalytic activity">
    <reaction evidence="6">
        <text>a uridine in tRNA + S-adenosyl-L-methionine = a 3-[(3S)-3-amino-3-carboxypropyl]uridine in tRNA + S-methyl-5'-thioadenosine + H(+)</text>
        <dbReference type="Rhea" id="RHEA:62432"/>
        <dbReference type="Rhea" id="RHEA-COMP:13339"/>
        <dbReference type="Rhea" id="RHEA-COMP:16092"/>
        <dbReference type="ChEBI" id="CHEBI:15378"/>
        <dbReference type="ChEBI" id="CHEBI:17509"/>
        <dbReference type="ChEBI" id="CHEBI:59789"/>
        <dbReference type="ChEBI" id="CHEBI:65315"/>
        <dbReference type="ChEBI" id="CHEBI:82930"/>
        <dbReference type="EC" id="2.5.1.25"/>
    </reaction>
</comment>
<keyword evidence="9" id="KW-1185">Reference proteome</keyword>
<name>A0AAD9K299_9ANNE</name>
<comment type="caution">
    <text evidence="8">The sequence shown here is derived from an EMBL/GenBank/DDBJ whole genome shotgun (WGS) entry which is preliminary data.</text>
</comment>
<evidence type="ECO:0000256" key="5">
    <source>
        <dbReference type="ARBA" id="ARBA00034489"/>
    </source>
</evidence>
<dbReference type="Pfam" id="PF03942">
    <property type="entry name" value="DTW"/>
    <property type="match status" value="1"/>
</dbReference>
<dbReference type="EMBL" id="JAODUP010000079">
    <property type="protein sequence ID" value="KAK2163439.1"/>
    <property type="molecule type" value="Genomic_DNA"/>
</dbReference>
<feature type="domain" description="DTW" evidence="7">
    <location>
        <begin position="24"/>
        <end position="219"/>
    </location>
</feature>
<sequence length="255" mass="29125">MSDSGESDEILCGFGDIAPDPPDKRPTCSRCRRPLTVCWCAYLPRNPISVRTKVTILQHPYEASRRLRTAPMLYYGLQPGQCTIIQGKKFKLNKYPDIERLIQDPNTILLFPGEKSQDLASLHPRSDDIQYNLVLLDGTWMQARGLFCQNPFMRQLKQVQLSSPCLSEYIIRTQPTDRCLSTLETAVYAIALLENRPDIIQPLLSPLRAMCKFQIEHGALKHHSKQYLIDNGLYKKQEPPTESHALKSNRNHFGS</sequence>
<evidence type="ECO:0000256" key="1">
    <source>
        <dbReference type="ARBA" id="ARBA00012386"/>
    </source>
</evidence>
<dbReference type="GO" id="GO:0016432">
    <property type="term" value="F:tRNA-uridine aminocarboxypropyltransferase activity"/>
    <property type="evidence" value="ECO:0007669"/>
    <property type="project" value="UniProtKB-EC"/>
</dbReference>
<dbReference type="Proteomes" id="UP001208570">
    <property type="component" value="Unassembled WGS sequence"/>
</dbReference>
<dbReference type="PANTHER" id="PTHR21392">
    <property type="entry name" value="TRNA-URIDINE AMINOCARBOXYPROPYLTRANSFERASE 2"/>
    <property type="match status" value="1"/>
</dbReference>
<accession>A0AAD9K299</accession>
<dbReference type="InterPro" id="IPR005636">
    <property type="entry name" value="DTW"/>
</dbReference>
<evidence type="ECO:0000256" key="6">
    <source>
        <dbReference type="ARBA" id="ARBA00048718"/>
    </source>
</evidence>
<dbReference type="InterPro" id="IPR039262">
    <property type="entry name" value="DTWD2/TAPT"/>
</dbReference>
<evidence type="ECO:0000256" key="2">
    <source>
        <dbReference type="ARBA" id="ARBA00022679"/>
    </source>
</evidence>
<evidence type="ECO:0000256" key="4">
    <source>
        <dbReference type="ARBA" id="ARBA00022694"/>
    </source>
</evidence>
<evidence type="ECO:0000313" key="8">
    <source>
        <dbReference type="EMBL" id="KAK2163439.1"/>
    </source>
</evidence>
<organism evidence="8 9">
    <name type="scientific">Paralvinella palmiformis</name>
    <dbReference type="NCBI Taxonomy" id="53620"/>
    <lineage>
        <taxon>Eukaryota</taxon>
        <taxon>Metazoa</taxon>
        <taxon>Spiralia</taxon>
        <taxon>Lophotrochozoa</taxon>
        <taxon>Annelida</taxon>
        <taxon>Polychaeta</taxon>
        <taxon>Sedentaria</taxon>
        <taxon>Canalipalpata</taxon>
        <taxon>Terebellida</taxon>
        <taxon>Terebelliformia</taxon>
        <taxon>Alvinellidae</taxon>
        <taxon>Paralvinella</taxon>
    </lineage>
</organism>
<evidence type="ECO:0000256" key="3">
    <source>
        <dbReference type="ARBA" id="ARBA00022691"/>
    </source>
</evidence>
<keyword evidence="2" id="KW-0808">Transferase</keyword>